<organism evidence="1 2">
    <name type="scientific">Lentihominibacter hominis</name>
    <dbReference type="NCBI Taxonomy" id="2763645"/>
    <lineage>
        <taxon>Bacteria</taxon>
        <taxon>Bacillati</taxon>
        <taxon>Bacillota</taxon>
        <taxon>Clostridia</taxon>
        <taxon>Peptostreptococcales</taxon>
        <taxon>Anaerovoracaceae</taxon>
        <taxon>Lentihominibacter</taxon>
    </lineage>
</organism>
<name>A0A926E983_9FIRM</name>
<proteinExistence type="predicted"/>
<gene>
    <name evidence="1" type="ORF">H8692_03455</name>
</gene>
<dbReference type="RefSeq" id="WP_187524993.1">
    <property type="nucleotide sequence ID" value="NZ_JACRTA010000001.1"/>
</dbReference>
<dbReference type="Gene3D" id="2.40.160.20">
    <property type="match status" value="1"/>
</dbReference>
<dbReference type="Pfam" id="PF11578">
    <property type="entry name" value="DUF3237"/>
    <property type="match status" value="1"/>
</dbReference>
<comment type="caution">
    <text evidence="1">The sequence shown here is derived from an EMBL/GenBank/DDBJ whole genome shotgun (WGS) entry which is preliminary data.</text>
</comment>
<accession>A0A926E983</accession>
<dbReference type="InterPro" id="IPR020915">
    <property type="entry name" value="UPF0311"/>
</dbReference>
<dbReference type="Proteomes" id="UP000610862">
    <property type="component" value="Unassembled WGS sequence"/>
</dbReference>
<protein>
    <submittedName>
        <fullName evidence="1">DUF3237 domain-containing protein</fullName>
    </submittedName>
</protein>
<dbReference type="PANTHER" id="PTHR37315">
    <property type="entry name" value="UPF0311 PROTEIN BLR7842"/>
    <property type="match status" value="1"/>
</dbReference>
<sequence>MRKIFDINLIQQNDINMGITCRGDTLVSPSDKGSFSGKDIKGQVMPAGMGITYTPIAGSNDIESTLLLKTDDGVYIIMEMRAFLNMEDCVEQRLMEGDRVDPDEYYFKGTVRFRTGHDLYKWLERKVCVCVTEIINWEELKISVYMV</sequence>
<keyword evidence="2" id="KW-1185">Reference proteome</keyword>
<dbReference type="AlphaFoldDB" id="A0A926E983"/>
<dbReference type="EMBL" id="JACRTA010000001">
    <property type="protein sequence ID" value="MBC8567821.1"/>
    <property type="molecule type" value="Genomic_DNA"/>
</dbReference>
<reference evidence="1" key="1">
    <citation type="submission" date="2020-08" db="EMBL/GenBank/DDBJ databases">
        <title>Genome public.</title>
        <authorList>
            <person name="Liu C."/>
            <person name="Sun Q."/>
        </authorList>
    </citation>
    <scope>NUCLEOTIDE SEQUENCE</scope>
    <source>
        <strain evidence="1">NSJ-24</strain>
    </source>
</reference>
<evidence type="ECO:0000313" key="1">
    <source>
        <dbReference type="EMBL" id="MBC8567821.1"/>
    </source>
</evidence>
<dbReference type="PANTHER" id="PTHR37315:SF1">
    <property type="entry name" value="UPF0311 PROTEIN BLR7842"/>
    <property type="match status" value="1"/>
</dbReference>
<evidence type="ECO:0000313" key="2">
    <source>
        <dbReference type="Proteomes" id="UP000610862"/>
    </source>
</evidence>